<dbReference type="Proteomes" id="UP000662770">
    <property type="component" value="Chromosome"/>
</dbReference>
<dbReference type="Pfam" id="PF06251">
    <property type="entry name" value="Caps_syn_GfcC_C"/>
    <property type="match status" value="1"/>
</dbReference>
<dbReference type="InterPro" id="IPR010425">
    <property type="entry name" value="Caps_synth_GfcC-like_C"/>
</dbReference>
<dbReference type="Gene3D" id="3.10.560.10">
    <property type="entry name" value="Outer membrane lipoprotein wza domain like"/>
    <property type="match status" value="1"/>
</dbReference>
<gene>
    <name evidence="3" type="ORF">JYB87_18260</name>
</gene>
<dbReference type="RefSeq" id="WP_207354844.1">
    <property type="nucleotide sequence ID" value="NZ_CP071503.1"/>
</dbReference>
<feature type="domain" description="Capsule biosynthesis GfcC-like C-terminal" evidence="2">
    <location>
        <begin position="157"/>
        <end position="223"/>
    </location>
</feature>
<feature type="chain" id="PRO_5045226463" evidence="1">
    <location>
        <begin position="26"/>
        <end position="243"/>
    </location>
</feature>
<keyword evidence="4" id="KW-1185">Reference proteome</keyword>
<protein>
    <submittedName>
        <fullName evidence="3">Capsule biosynthesis GfcC family protein</fullName>
    </submittedName>
</protein>
<dbReference type="EMBL" id="CP071503">
    <property type="protein sequence ID" value="QSX33625.1"/>
    <property type="molecule type" value="Genomic_DNA"/>
</dbReference>
<evidence type="ECO:0000259" key="2">
    <source>
        <dbReference type="Pfam" id="PF06251"/>
    </source>
</evidence>
<proteinExistence type="predicted"/>
<evidence type="ECO:0000313" key="3">
    <source>
        <dbReference type="EMBL" id="QSX33625.1"/>
    </source>
</evidence>
<organism evidence="3 4">
    <name type="scientific">Shewanella avicenniae</name>
    <dbReference type="NCBI Taxonomy" id="2814294"/>
    <lineage>
        <taxon>Bacteria</taxon>
        <taxon>Pseudomonadati</taxon>
        <taxon>Pseudomonadota</taxon>
        <taxon>Gammaproteobacteria</taxon>
        <taxon>Alteromonadales</taxon>
        <taxon>Shewanellaceae</taxon>
        <taxon>Shewanella</taxon>
    </lineage>
</organism>
<evidence type="ECO:0000313" key="4">
    <source>
        <dbReference type="Proteomes" id="UP000662770"/>
    </source>
</evidence>
<feature type="signal peptide" evidence="1">
    <location>
        <begin position="1"/>
        <end position="25"/>
    </location>
</feature>
<evidence type="ECO:0000256" key="1">
    <source>
        <dbReference type="SAM" id="SignalP"/>
    </source>
</evidence>
<keyword evidence="1" id="KW-0732">Signal</keyword>
<sequence length="243" mass="26667">MKPLLSLVFTLTIGLLTSHSSYAQALRVSVTGEAKLDPAIAFSSDDRIGNVVAATTNSTDAYLTGAAWIRQSAVLHQSARRLLLLSDLPKLKLAEALELSLQQQVQQLKATGRVVFPFDWQLLELKPEQNRHLAPADQFYVPARPTIIQVVGAVKPYSVPFEPGKTVAEYSAELKRLDGADLSYVWVIAPDTSMRKVGIAYWNTELAYLAPGSYLYVPVADGGESLQAFQHSLRQLFSAQLLP</sequence>
<accession>A0ABX7QRK6</accession>
<reference evidence="3 4" key="1">
    <citation type="submission" date="2021-03" db="EMBL/GenBank/DDBJ databases">
        <title>Novel species identification of genus Shewanella.</title>
        <authorList>
            <person name="Liu G."/>
            <person name="Zhang Q."/>
        </authorList>
    </citation>
    <scope>NUCLEOTIDE SEQUENCE [LARGE SCALE GENOMIC DNA]</scope>
    <source>
        <strain evidence="3 4">FJAT-51800</strain>
    </source>
</reference>
<name>A0ABX7QRK6_9GAMM</name>